<accession>A0ACB9FHD3</accession>
<proteinExistence type="predicted"/>
<dbReference type="EMBL" id="CM042047">
    <property type="protein sequence ID" value="KAI3770482.1"/>
    <property type="molecule type" value="Genomic_DNA"/>
</dbReference>
<gene>
    <name evidence="1" type="ORF">L6452_01616</name>
</gene>
<reference evidence="2" key="1">
    <citation type="journal article" date="2022" name="Mol. Ecol. Resour.">
        <title>The genomes of chicory, endive, great burdock and yacon provide insights into Asteraceae palaeo-polyploidization history and plant inulin production.</title>
        <authorList>
            <person name="Fan W."/>
            <person name="Wang S."/>
            <person name="Wang H."/>
            <person name="Wang A."/>
            <person name="Jiang F."/>
            <person name="Liu H."/>
            <person name="Zhao H."/>
            <person name="Xu D."/>
            <person name="Zhang Y."/>
        </authorList>
    </citation>
    <scope>NUCLEOTIDE SEQUENCE [LARGE SCALE GENOMIC DNA]</scope>
    <source>
        <strain evidence="2">cv. Niubang</strain>
    </source>
</reference>
<evidence type="ECO:0000313" key="2">
    <source>
        <dbReference type="Proteomes" id="UP001055879"/>
    </source>
</evidence>
<dbReference type="Proteomes" id="UP001055879">
    <property type="component" value="Linkage Group LG01"/>
</dbReference>
<evidence type="ECO:0000313" key="1">
    <source>
        <dbReference type="EMBL" id="KAI3770482.1"/>
    </source>
</evidence>
<organism evidence="1 2">
    <name type="scientific">Arctium lappa</name>
    <name type="common">Greater burdock</name>
    <name type="synonym">Lappa major</name>
    <dbReference type="NCBI Taxonomy" id="4217"/>
    <lineage>
        <taxon>Eukaryota</taxon>
        <taxon>Viridiplantae</taxon>
        <taxon>Streptophyta</taxon>
        <taxon>Embryophyta</taxon>
        <taxon>Tracheophyta</taxon>
        <taxon>Spermatophyta</taxon>
        <taxon>Magnoliopsida</taxon>
        <taxon>eudicotyledons</taxon>
        <taxon>Gunneridae</taxon>
        <taxon>Pentapetalae</taxon>
        <taxon>asterids</taxon>
        <taxon>campanulids</taxon>
        <taxon>Asterales</taxon>
        <taxon>Asteraceae</taxon>
        <taxon>Carduoideae</taxon>
        <taxon>Cardueae</taxon>
        <taxon>Arctiinae</taxon>
        <taxon>Arctium</taxon>
    </lineage>
</organism>
<keyword evidence="2" id="KW-1185">Reference proteome</keyword>
<sequence length="281" mass="30781">MFKRAEEGRRKSRLEGQGQQNNEEHRVREVRIGGERKSNKSYLDAGDAPAADKKDDQSADGNYDFVSRKESGGNGVHEETPGLIMEEINVNGKDDPVNFKMDHGNMNNRELDYQAHIANREEIRFGPYGDIAGAHQAGPGGNFDETSKDGAVSEGYSNGTGGLSKSISGKGIVDLGEGMKNKENMERNSAFELSGIWSSTSLFLFGVGLLFGSVYIMMIAVTLLLVWSEASSITCDIPAVVRDVLVGLWRSQWEARLGSVVLQEGSFGQQFNRIRLSLILV</sequence>
<reference evidence="1 2" key="2">
    <citation type="journal article" date="2022" name="Mol. Ecol. Resour.">
        <title>The genomes of chicory, endive, great burdock and yacon provide insights into Asteraceae paleo-polyploidization history and plant inulin production.</title>
        <authorList>
            <person name="Fan W."/>
            <person name="Wang S."/>
            <person name="Wang H."/>
            <person name="Wang A."/>
            <person name="Jiang F."/>
            <person name="Liu H."/>
            <person name="Zhao H."/>
            <person name="Xu D."/>
            <person name="Zhang Y."/>
        </authorList>
    </citation>
    <scope>NUCLEOTIDE SEQUENCE [LARGE SCALE GENOMIC DNA]</scope>
    <source>
        <strain evidence="2">cv. Niubang</strain>
    </source>
</reference>
<comment type="caution">
    <text evidence="1">The sequence shown here is derived from an EMBL/GenBank/DDBJ whole genome shotgun (WGS) entry which is preliminary data.</text>
</comment>
<name>A0ACB9FHD3_ARCLA</name>
<protein>
    <submittedName>
        <fullName evidence="1">Uncharacterized protein</fullName>
    </submittedName>
</protein>